<feature type="region of interest" description="Disordered" evidence="1">
    <location>
        <begin position="125"/>
        <end position="148"/>
    </location>
</feature>
<feature type="domain" description="DUF4220" evidence="2">
    <location>
        <begin position="40"/>
        <end position="129"/>
    </location>
</feature>
<dbReference type="InterPro" id="IPR025315">
    <property type="entry name" value="DUF4220"/>
</dbReference>
<evidence type="ECO:0000256" key="1">
    <source>
        <dbReference type="SAM" id="MobiDB-lite"/>
    </source>
</evidence>
<organism evidence="3 4">
    <name type="scientific">Miscanthus lutarioriparius</name>
    <dbReference type="NCBI Taxonomy" id="422564"/>
    <lineage>
        <taxon>Eukaryota</taxon>
        <taxon>Viridiplantae</taxon>
        <taxon>Streptophyta</taxon>
        <taxon>Embryophyta</taxon>
        <taxon>Tracheophyta</taxon>
        <taxon>Spermatophyta</taxon>
        <taxon>Magnoliopsida</taxon>
        <taxon>Liliopsida</taxon>
        <taxon>Poales</taxon>
        <taxon>Poaceae</taxon>
        <taxon>PACMAD clade</taxon>
        <taxon>Panicoideae</taxon>
        <taxon>Andropogonodae</taxon>
        <taxon>Andropogoneae</taxon>
        <taxon>Saccharinae</taxon>
        <taxon>Miscanthus</taxon>
    </lineage>
</organism>
<evidence type="ECO:0000313" key="3">
    <source>
        <dbReference type="EMBL" id="CAD6264260.1"/>
    </source>
</evidence>
<comment type="caution">
    <text evidence="3">The sequence shown here is derived from an EMBL/GenBank/DDBJ whole genome shotgun (WGS) entry which is preliminary data.</text>
</comment>
<protein>
    <recommendedName>
        <fullName evidence="2">DUF4220 domain-containing protein</fullName>
    </recommendedName>
</protein>
<dbReference type="Pfam" id="PF13968">
    <property type="entry name" value="DUF4220"/>
    <property type="match status" value="1"/>
</dbReference>
<accession>A0A811R0D9</accession>
<dbReference type="Proteomes" id="UP000604825">
    <property type="component" value="Unassembled WGS sequence"/>
</dbReference>
<dbReference type="OrthoDB" id="1189310at2759"/>
<sequence length="148" mass="17385">MTLYIASVFDLNATVVELKVTRLKKPIAIFSSLHVFASILQKNEVKFDGVVKYVERTWALMRNNLDSIRGSLEEHVGEQHHFHPPYYESMVAAIEDDEFYLHHAHSMFQVCKRAIVDSWMASMDEKKEDDHQSSYWDREEKPRPIDDQ</sequence>
<dbReference type="EMBL" id="CAJGYO010000012">
    <property type="protein sequence ID" value="CAD6264260.1"/>
    <property type="molecule type" value="Genomic_DNA"/>
</dbReference>
<reference evidence="3" key="1">
    <citation type="submission" date="2020-10" db="EMBL/GenBank/DDBJ databases">
        <authorList>
            <person name="Han B."/>
            <person name="Lu T."/>
            <person name="Zhao Q."/>
            <person name="Huang X."/>
            <person name="Zhao Y."/>
        </authorList>
    </citation>
    <scope>NUCLEOTIDE SEQUENCE</scope>
</reference>
<evidence type="ECO:0000259" key="2">
    <source>
        <dbReference type="Pfam" id="PF13968"/>
    </source>
</evidence>
<evidence type="ECO:0000313" key="4">
    <source>
        <dbReference type="Proteomes" id="UP000604825"/>
    </source>
</evidence>
<keyword evidence="4" id="KW-1185">Reference proteome</keyword>
<gene>
    <name evidence="3" type="ORF">NCGR_LOCUS47565</name>
</gene>
<name>A0A811R0D9_9POAL</name>
<dbReference type="AlphaFoldDB" id="A0A811R0D9"/>
<proteinExistence type="predicted"/>